<comment type="caution">
    <text evidence="1">The sequence shown here is derived from an EMBL/GenBank/DDBJ whole genome shotgun (WGS) entry which is preliminary data.</text>
</comment>
<dbReference type="AlphaFoldDB" id="A0AAV9X9N2"/>
<keyword evidence="2" id="KW-1185">Reference proteome</keyword>
<dbReference type="SUPFAM" id="SSF52047">
    <property type="entry name" value="RNI-like"/>
    <property type="match status" value="1"/>
</dbReference>
<proteinExistence type="predicted"/>
<dbReference type="Gene3D" id="3.80.10.10">
    <property type="entry name" value="Ribonuclease Inhibitor"/>
    <property type="match status" value="1"/>
</dbReference>
<gene>
    <name evidence="1" type="ORF">TWF694_011225</name>
</gene>
<dbReference type="InterPro" id="IPR032675">
    <property type="entry name" value="LRR_dom_sf"/>
</dbReference>
<dbReference type="Proteomes" id="UP001365542">
    <property type="component" value="Unassembled WGS sequence"/>
</dbReference>
<evidence type="ECO:0000313" key="2">
    <source>
        <dbReference type="Proteomes" id="UP001365542"/>
    </source>
</evidence>
<name>A0AAV9X9N2_9PEZI</name>
<dbReference type="EMBL" id="JAVHJO010000008">
    <property type="protein sequence ID" value="KAK6538346.1"/>
    <property type="molecule type" value="Genomic_DNA"/>
</dbReference>
<evidence type="ECO:0000313" key="1">
    <source>
        <dbReference type="EMBL" id="KAK6538346.1"/>
    </source>
</evidence>
<organism evidence="1 2">
    <name type="scientific">Orbilia ellipsospora</name>
    <dbReference type="NCBI Taxonomy" id="2528407"/>
    <lineage>
        <taxon>Eukaryota</taxon>
        <taxon>Fungi</taxon>
        <taxon>Dikarya</taxon>
        <taxon>Ascomycota</taxon>
        <taxon>Pezizomycotina</taxon>
        <taxon>Orbiliomycetes</taxon>
        <taxon>Orbiliales</taxon>
        <taxon>Orbiliaceae</taxon>
        <taxon>Orbilia</taxon>
    </lineage>
</organism>
<evidence type="ECO:0008006" key="3">
    <source>
        <dbReference type="Google" id="ProtNLM"/>
    </source>
</evidence>
<protein>
    <recommendedName>
        <fullName evidence="3">F-box domain-containing protein</fullName>
    </recommendedName>
</protein>
<sequence length="525" mass="58906">MAGLLSLPNELLVQIIECIQPEASLARTPRKAHSKIYHLSYGPFAHCLPVAHSCKRLRSVAFPLLHRRLELSHGASCQSEHSSSISCESILLAFVPLISYLYEYPDRGHVTRELKIGPWSSNSYWKRLRGYMCDEDLDRQIQICKEVAERYGIAYPVLLNGIESGDAGAFVTLLSYLLPNLIELSLTVGDEARPGIPSTRHLIVAWKTVAPSCYQTLSSVNLQYGDVECHGEYPCSTTVAEILQLPALGKFTVHKQWHDARGISYGTNPNQMHTDPPNIPISFNVPQSNRPIFGLGNIKARSLASRSSKFDEEIRLNYRNCSEEDLLEISCRSASELERVEFNGSWMGQWNILPIIRSAAHLKVLRLTDSSFVDHEAIIEDAINSHAATLETLILDIGCSFTDGIPSFLPYIVKIPNLKILWLNFRSILTVDEQPLDLESYLPPSLKNLVVKDTIRSRVGQANRMQAFLSAIQSLSSLTKTHLPNLTSVHVWKLRSGFGFGSTLLPKLEELQELYMLQDIELLLM</sequence>
<accession>A0AAV9X9N2</accession>
<reference evidence="1 2" key="1">
    <citation type="submission" date="2019-10" db="EMBL/GenBank/DDBJ databases">
        <authorList>
            <person name="Palmer J.M."/>
        </authorList>
    </citation>
    <scope>NUCLEOTIDE SEQUENCE [LARGE SCALE GENOMIC DNA]</scope>
    <source>
        <strain evidence="1 2">TWF694</strain>
    </source>
</reference>